<proteinExistence type="predicted"/>
<organism evidence="1 2">
    <name type="scientific">Malus domestica</name>
    <name type="common">Apple</name>
    <name type="synonym">Pyrus malus</name>
    <dbReference type="NCBI Taxonomy" id="3750"/>
    <lineage>
        <taxon>Eukaryota</taxon>
        <taxon>Viridiplantae</taxon>
        <taxon>Streptophyta</taxon>
        <taxon>Embryophyta</taxon>
        <taxon>Tracheophyta</taxon>
        <taxon>Spermatophyta</taxon>
        <taxon>Magnoliopsida</taxon>
        <taxon>eudicotyledons</taxon>
        <taxon>Gunneridae</taxon>
        <taxon>Pentapetalae</taxon>
        <taxon>rosids</taxon>
        <taxon>fabids</taxon>
        <taxon>Rosales</taxon>
        <taxon>Rosaceae</taxon>
        <taxon>Amygdaloideae</taxon>
        <taxon>Maleae</taxon>
        <taxon>Malus</taxon>
    </lineage>
</organism>
<comment type="caution">
    <text evidence="1">The sequence shown here is derived from an EMBL/GenBank/DDBJ whole genome shotgun (WGS) entry which is preliminary data.</text>
</comment>
<dbReference type="Proteomes" id="UP000290289">
    <property type="component" value="Chromosome 15"/>
</dbReference>
<protein>
    <submittedName>
        <fullName evidence="1">Uncharacterized protein</fullName>
    </submittedName>
</protein>
<keyword evidence="2" id="KW-1185">Reference proteome</keyword>
<gene>
    <name evidence="1" type="ORF">DVH24_028935</name>
</gene>
<reference evidence="1 2" key="1">
    <citation type="submission" date="2018-10" db="EMBL/GenBank/DDBJ databases">
        <title>A high-quality apple genome assembly.</title>
        <authorList>
            <person name="Hu J."/>
        </authorList>
    </citation>
    <scope>NUCLEOTIDE SEQUENCE [LARGE SCALE GENOMIC DNA]</scope>
    <source>
        <strain evidence="2">cv. HFTH1</strain>
        <tissue evidence="1">Young leaf</tissue>
    </source>
</reference>
<dbReference type="STRING" id="3750.A0A498HVA9"/>
<name>A0A498HVA9_MALDO</name>
<dbReference type="EMBL" id="RDQH01000341">
    <property type="protein sequence ID" value="RXH74214.1"/>
    <property type="molecule type" value="Genomic_DNA"/>
</dbReference>
<evidence type="ECO:0000313" key="1">
    <source>
        <dbReference type="EMBL" id="RXH74214.1"/>
    </source>
</evidence>
<sequence>MNNVRVGNHIVCRAGNPSTRVLECTVHDLADEVKVSEPGKKIVAHSFQSATLFPEVEELMFTMMCFIKFKRGLPPGEIVVMPLHLRVHWEILVAMGIEGFDEMDDKEISLKYLAISNFTWILQV</sequence>
<evidence type="ECO:0000313" key="2">
    <source>
        <dbReference type="Proteomes" id="UP000290289"/>
    </source>
</evidence>
<dbReference type="AlphaFoldDB" id="A0A498HVA9"/>
<accession>A0A498HVA9</accession>